<proteinExistence type="predicted"/>
<dbReference type="EMBL" id="JACEZU010000009">
    <property type="protein sequence ID" value="MBA5688971.1"/>
    <property type="molecule type" value="Genomic_DNA"/>
</dbReference>
<comment type="caution">
    <text evidence="1">The sequence shown here is derived from an EMBL/GenBank/DDBJ whole genome shotgun (WGS) entry which is preliminary data.</text>
</comment>
<dbReference type="Proteomes" id="UP000573499">
    <property type="component" value="Unassembled WGS sequence"/>
</dbReference>
<name>A0A7W2FC35_9BURK</name>
<sequence length="374" mass="41693">MPNEPRVHDQARQAMLTARYLLPVLPELEAFFLAVRAQVDGPLKREQPVKLGKMYPLGQCLEISLAVQQCLQTLRPDDLAPGSAAAAGYAAFAAFRKAGGVCRQVWGDLRGEFFQNAFQLGTLYLDVSNDTVTPTKPKVEILPFADARFIPVADFRHFARIAARYWQHHIYPNHVLPELAPYCPLIHVMPSGQIMVCEGTGYMVALAQAGEFVPSEAVLCDRSMPDDIFTRVRVALADTPWPQAPAPEEGRAMALRACREHRRKRWHASPQRMDAAIQTVREINRRLSAMTAPQSASRKVHQEAGSAMSNIETVQIDGKQYNLNALSDEARQQLSMVRAADQRLVELQRDLAFIQTARSAYISALTKLLPEAPK</sequence>
<reference evidence="1 2" key="1">
    <citation type="submission" date="2020-07" db="EMBL/GenBank/DDBJ databases">
        <title>Novel species isolated from subtropical streams in China.</title>
        <authorList>
            <person name="Lu H."/>
        </authorList>
    </citation>
    <scope>NUCLEOTIDE SEQUENCE [LARGE SCALE GENOMIC DNA]</scope>
    <source>
        <strain evidence="1 2">LX47W</strain>
    </source>
</reference>
<gene>
    <name evidence="1" type="ORF">H3H39_18180</name>
</gene>
<organism evidence="1 2">
    <name type="scientific">Rugamonas apoptosis</name>
    <dbReference type="NCBI Taxonomy" id="2758570"/>
    <lineage>
        <taxon>Bacteria</taxon>
        <taxon>Pseudomonadati</taxon>
        <taxon>Pseudomonadota</taxon>
        <taxon>Betaproteobacteria</taxon>
        <taxon>Burkholderiales</taxon>
        <taxon>Oxalobacteraceae</taxon>
        <taxon>Telluria group</taxon>
        <taxon>Rugamonas</taxon>
    </lineage>
</organism>
<accession>A0A7W2FC35</accession>
<evidence type="ECO:0000313" key="1">
    <source>
        <dbReference type="EMBL" id="MBA5688971.1"/>
    </source>
</evidence>
<evidence type="ECO:0000313" key="2">
    <source>
        <dbReference type="Proteomes" id="UP000573499"/>
    </source>
</evidence>
<keyword evidence="2" id="KW-1185">Reference proteome</keyword>
<protein>
    <submittedName>
        <fullName evidence="1">Uncharacterized protein</fullName>
    </submittedName>
</protein>
<dbReference type="AlphaFoldDB" id="A0A7W2FC35"/>